<evidence type="ECO:0000256" key="6">
    <source>
        <dbReference type="SAM" id="Phobius"/>
    </source>
</evidence>
<dbReference type="AlphaFoldDB" id="A0A0N4Z0U7"/>
<evidence type="ECO:0000256" key="5">
    <source>
        <dbReference type="ARBA" id="ARBA00023136"/>
    </source>
</evidence>
<evidence type="ECO:0000256" key="2">
    <source>
        <dbReference type="ARBA" id="ARBA00022692"/>
    </source>
</evidence>
<keyword evidence="8" id="KW-1185">Reference proteome</keyword>
<dbReference type="InterPro" id="IPR045866">
    <property type="entry name" value="FAM210A/B-like"/>
</dbReference>
<evidence type="ECO:0000259" key="7">
    <source>
        <dbReference type="Pfam" id="PF06916"/>
    </source>
</evidence>
<keyword evidence="5 6" id="KW-0472">Membrane</keyword>
<evidence type="ECO:0000313" key="9">
    <source>
        <dbReference type="WBParaSite" id="PTRK_0000032700.1"/>
    </source>
</evidence>
<dbReference type="GO" id="GO:0005739">
    <property type="term" value="C:mitochondrion"/>
    <property type="evidence" value="ECO:0007669"/>
    <property type="project" value="TreeGrafter"/>
</dbReference>
<dbReference type="WBParaSite" id="PTRK_0000032700.1">
    <property type="protein sequence ID" value="PTRK_0000032700.1"/>
    <property type="gene ID" value="PTRK_0000032700"/>
</dbReference>
<dbReference type="Proteomes" id="UP000038045">
    <property type="component" value="Unplaced"/>
</dbReference>
<evidence type="ECO:0000313" key="8">
    <source>
        <dbReference type="Proteomes" id="UP000038045"/>
    </source>
</evidence>
<name>A0A0N4Z0U7_PARTI</name>
<sequence>MFITRCLLSVPNISKPLIRCQNISLLRKINYSYNLSLVRRCISTTPQNLRIGFSLDEDTRNKKLKGIIKERIEQPPTTPGAKLKYYIKRYWYIAIPVYATVYLSFLIGFYFLVKSGVDIVALMEKLHLPTVVIEKVKNSPPETSALVTAFLLNKLCGPIRLVAVLGGIQGTFKVLKHFNLLKTAKEVEFKVRSDYSIKKKSYKLRYGTAKKVLNKKLEKFKEFKNFKKK</sequence>
<dbReference type="STRING" id="131310.A0A0N4Z0U7"/>
<dbReference type="InterPro" id="IPR009688">
    <property type="entry name" value="FAM210A/B-like_dom"/>
</dbReference>
<evidence type="ECO:0000256" key="4">
    <source>
        <dbReference type="ARBA" id="ARBA00023054"/>
    </source>
</evidence>
<dbReference type="GO" id="GO:0016020">
    <property type="term" value="C:membrane"/>
    <property type="evidence" value="ECO:0007669"/>
    <property type="project" value="UniProtKB-SubCell"/>
</dbReference>
<protein>
    <submittedName>
        <fullName evidence="9">DUF1279 domain-containing protein</fullName>
    </submittedName>
</protein>
<reference evidence="9" key="1">
    <citation type="submission" date="2017-02" db="UniProtKB">
        <authorList>
            <consortium name="WormBaseParasite"/>
        </authorList>
    </citation>
    <scope>IDENTIFICATION</scope>
</reference>
<dbReference type="PANTHER" id="PTHR21377:SF1">
    <property type="entry name" value="PROTEIN FAM210A"/>
    <property type="match status" value="1"/>
</dbReference>
<dbReference type="PANTHER" id="PTHR21377">
    <property type="entry name" value="PROTEIN FAM210B, MITOCHONDRIAL"/>
    <property type="match status" value="1"/>
</dbReference>
<proteinExistence type="predicted"/>
<feature type="domain" description="DUF1279" evidence="7">
    <location>
        <begin position="82"/>
        <end position="167"/>
    </location>
</feature>
<dbReference type="Pfam" id="PF06916">
    <property type="entry name" value="FAM210A-B_dom"/>
    <property type="match status" value="1"/>
</dbReference>
<organism evidence="8 9">
    <name type="scientific">Parastrongyloides trichosuri</name>
    <name type="common">Possum-specific nematode worm</name>
    <dbReference type="NCBI Taxonomy" id="131310"/>
    <lineage>
        <taxon>Eukaryota</taxon>
        <taxon>Metazoa</taxon>
        <taxon>Ecdysozoa</taxon>
        <taxon>Nematoda</taxon>
        <taxon>Chromadorea</taxon>
        <taxon>Rhabditida</taxon>
        <taxon>Tylenchina</taxon>
        <taxon>Panagrolaimomorpha</taxon>
        <taxon>Strongyloidoidea</taxon>
        <taxon>Strongyloididae</taxon>
        <taxon>Parastrongyloides</taxon>
    </lineage>
</organism>
<accession>A0A0N4Z0U7</accession>
<evidence type="ECO:0000256" key="3">
    <source>
        <dbReference type="ARBA" id="ARBA00022989"/>
    </source>
</evidence>
<keyword evidence="3 6" id="KW-1133">Transmembrane helix</keyword>
<keyword evidence="2 6" id="KW-0812">Transmembrane</keyword>
<evidence type="ECO:0000256" key="1">
    <source>
        <dbReference type="ARBA" id="ARBA00004167"/>
    </source>
</evidence>
<keyword evidence="4" id="KW-0175">Coiled coil</keyword>
<feature type="transmembrane region" description="Helical" evidence="6">
    <location>
        <begin position="90"/>
        <end position="113"/>
    </location>
</feature>
<comment type="subcellular location">
    <subcellularLocation>
        <location evidence="1">Membrane</location>
        <topology evidence="1">Single-pass membrane protein</topology>
    </subcellularLocation>
</comment>